<keyword evidence="1" id="KW-1133">Transmembrane helix</keyword>
<proteinExistence type="predicted"/>
<keyword evidence="1" id="KW-0812">Transmembrane</keyword>
<dbReference type="PATRIC" id="fig|1227496.3.peg.707"/>
<sequence length="115" mass="11837">MAYAIFVVFGGLVVVPDPTMALSIPVSGIGLVAVGYARIDGSLPELGWGIAALYAFGIAASIGIWAVRSRLAESGLYGAAVLAVATLSIAALLGPYLIARGRENVRGVTFTSRNR</sequence>
<dbReference type="Proteomes" id="UP000011632">
    <property type="component" value="Unassembled WGS sequence"/>
</dbReference>
<organism evidence="2 3">
    <name type="scientific">Natrinema versiforme JCM 10478</name>
    <dbReference type="NCBI Taxonomy" id="1227496"/>
    <lineage>
        <taxon>Archaea</taxon>
        <taxon>Methanobacteriati</taxon>
        <taxon>Methanobacteriota</taxon>
        <taxon>Stenosarchaea group</taxon>
        <taxon>Halobacteria</taxon>
        <taxon>Halobacteriales</taxon>
        <taxon>Natrialbaceae</taxon>
        <taxon>Natrinema</taxon>
    </lineage>
</organism>
<comment type="caution">
    <text evidence="2">The sequence shown here is derived from an EMBL/GenBank/DDBJ whole genome shotgun (WGS) entry which is preliminary data.</text>
</comment>
<feature type="transmembrane region" description="Helical" evidence="1">
    <location>
        <begin position="79"/>
        <end position="98"/>
    </location>
</feature>
<name>L9Y7G4_9EURY</name>
<feature type="transmembrane region" description="Helical" evidence="1">
    <location>
        <begin position="47"/>
        <end position="67"/>
    </location>
</feature>
<evidence type="ECO:0000313" key="2">
    <source>
        <dbReference type="EMBL" id="ELY69984.1"/>
    </source>
</evidence>
<gene>
    <name evidence="2" type="ORF">C489_03516</name>
</gene>
<dbReference type="EMBL" id="AOID01000013">
    <property type="protein sequence ID" value="ELY69984.1"/>
    <property type="molecule type" value="Genomic_DNA"/>
</dbReference>
<keyword evidence="3" id="KW-1185">Reference proteome</keyword>
<evidence type="ECO:0000313" key="3">
    <source>
        <dbReference type="Proteomes" id="UP000011632"/>
    </source>
</evidence>
<accession>L9Y7G4</accession>
<dbReference type="AlphaFoldDB" id="L9Y7G4"/>
<protein>
    <submittedName>
        <fullName evidence="2">Uncharacterized protein</fullName>
    </submittedName>
</protein>
<dbReference type="STRING" id="1227496.C489_03516"/>
<evidence type="ECO:0000256" key="1">
    <source>
        <dbReference type="SAM" id="Phobius"/>
    </source>
</evidence>
<reference evidence="2 3" key="1">
    <citation type="journal article" date="2014" name="PLoS Genet.">
        <title>Phylogenetically driven sequencing of extremely halophilic archaea reveals strategies for static and dynamic osmo-response.</title>
        <authorList>
            <person name="Becker E.A."/>
            <person name="Seitzer P.M."/>
            <person name="Tritt A."/>
            <person name="Larsen D."/>
            <person name="Krusor M."/>
            <person name="Yao A.I."/>
            <person name="Wu D."/>
            <person name="Madern D."/>
            <person name="Eisen J.A."/>
            <person name="Darling A.E."/>
            <person name="Facciotti M.T."/>
        </authorList>
    </citation>
    <scope>NUCLEOTIDE SEQUENCE [LARGE SCALE GENOMIC DNA]</scope>
    <source>
        <strain evidence="2 3">JCM 10478</strain>
    </source>
</reference>
<keyword evidence="1" id="KW-0472">Membrane</keyword>